<evidence type="ECO:0000256" key="10">
    <source>
        <dbReference type="ARBA" id="ARBA00030253"/>
    </source>
</evidence>
<evidence type="ECO:0000256" key="4">
    <source>
        <dbReference type="ARBA" id="ARBA00022475"/>
    </source>
</evidence>
<accession>A0ABU5F7K2</accession>
<feature type="transmembrane region" description="Helical" evidence="14">
    <location>
        <begin position="48"/>
        <end position="67"/>
    </location>
</feature>
<reference evidence="16" key="1">
    <citation type="journal article" date="2023" name="Mar. Drugs">
        <title>Gemmata algarum, a Novel Planctomycete Isolated from an Algal Mat, Displays Antimicrobial Activity.</title>
        <authorList>
            <person name="Kumar G."/>
            <person name="Kallscheuer N."/>
            <person name="Kashif M."/>
            <person name="Ahamad S."/>
            <person name="Jagadeeshwari U."/>
            <person name="Pannikurungottu S."/>
            <person name="Haufschild T."/>
            <person name="Kabuu M."/>
            <person name="Sasikala C."/>
            <person name="Jogler C."/>
            <person name="Ramana C."/>
        </authorList>
    </citation>
    <scope>NUCLEOTIDE SEQUENCE [LARGE SCALE GENOMIC DNA]</scope>
    <source>
        <strain evidence="16">JC673</strain>
    </source>
</reference>
<comment type="subcellular location">
    <subcellularLocation>
        <location evidence="1 14">Cell membrane</location>
        <topology evidence="1 14">Multi-pass membrane protein</topology>
    </subcellularLocation>
</comment>
<comment type="pathway">
    <text evidence="2 14">Porphyrin-containing compound metabolism; heme O biosynthesis; heme O from protoheme: step 1/1.</text>
</comment>
<protein>
    <recommendedName>
        <fullName evidence="11 14">Protoheme IX farnesyltransferase</fullName>
        <ecNumber evidence="3 14">2.5.1.141</ecNumber>
    </recommendedName>
    <alternativeName>
        <fullName evidence="12 14">Heme B farnesyltransferase</fullName>
    </alternativeName>
    <alternativeName>
        <fullName evidence="10 14">Heme O synthase</fullName>
    </alternativeName>
</protein>
<evidence type="ECO:0000256" key="13">
    <source>
        <dbReference type="ARBA" id="ARBA00047690"/>
    </source>
</evidence>
<keyword evidence="9 14" id="KW-0472">Membrane</keyword>
<dbReference type="InterPro" id="IPR000537">
    <property type="entry name" value="UbiA_prenyltransferase"/>
</dbReference>
<keyword evidence="5 14" id="KW-0808">Transferase</keyword>
<evidence type="ECO:0000256" key="12">
    <source>
        <dbReference type="ARBA" id="ARBA00042475"/>
    </source>
</evidence>
<name>A0ABU5F7K2_9BACT</name>
<dbReference type="SUPFAM" id="SSF51905">
    <property type="entry name" value="FAD/NAD(P)-binding domain"/>
    <property type="match status" value="1"/>
</dbReference>
<dbReference type="GO" id="GO:0008495">
    <property type="term" value="F:protoheme IX farnesyltransferase activity"/>
    <property type="evidence" value="ECO:0007669"/>
    <property type="project" value="UniProtKB-EC"/>
</dbReference>
<dbReference type="RefSeq" id="WP_261190004.1">
    <property type="nucleotide sequence ID" value="NZ_JAXBLV010000211.1"/>
</dbReference>
<evidence type="ECO:0000256" key="11">
    <source>
        <dbReference type="ARBA" id="ARBA00040810"/>
    </source>
</evidence>
<dbReference type="InterPro" id="IPR036188">
    <property type="entry name" value="FAD/NAD-bd_sf"/>
</dbReference>
<dbReference type="PANTHER" id="PTHR43448">
    <property type="entry name" value="PROTOHEME IX FARNESYLTRANSFERASE, MITOCHONDRIAL"/>
    <property type="match status" value="1"/>
</dbReference>
<dbReference type="Gene3D" id="1.10.357.140">
    <property type="entry name" value="UbiA prenyltransferase"/>
    <property type="match status" value="1"/>
</dbReference>
<comment type="miscellaneous">
    <text evidence="14">Carbon 2 of the heme B porphyrin ring is defined according to the Fischer nomenclature.</text>
</comment>
<proteinExistence type="inferred from homology"/>
<dbReference type="InterPro" id="IPR044878">
    <property type="entry name" value="UbiA_sf"/>
</dbReference>
<comment type="similarity">
    <text evidence="14">Belongs to the UbiA prenyltransferase family. Protoheme IX farnesyltransferase subfamily.</text>
</comment>
<feature type="transmembrane region" description="Helical" evidence="14">
    <location>
        <begin position="166"/>
        <end position="187"/>
    </location>
</feature>
<dbReference type="HAMAP" id="MF_00154">
    <property type="entry name" value="CyoE_CtaB"/>
    <property type="match status" value="1"/>
</dbReference>
<evidence type="ECO:0000256" key="1">
    <source>
        <dbReference type="ARBA" id="ARBA00004651"/>
    </source>
</evidence>
<evidence type="ECO:0000256" key="2">
    <source>
        <dbReference type="ARBA" id="ARBA00004919"/>
    </source>
</evidence>
<feature type="transmembrane region" description="Helical" evidence="14">
    <location>
        <begin position="73"/>
        <end position="94"/>
    </location>
</feature>
<dbReference type="Pfam" id="PF01040">
    <property type="entry name" value="UbiA"/>
    <property type="match status" value="1"/>
</dbReference>
<keyword evidence="7 14" id="KW-1133">Transmembrane helix</keyword>
<dbReference type="PROSITE" id="PS00943">
    <property type="entry name" value="UBIA"/>
    <property type="match status" value="1"/>
</dbReference>
<feature type="transmembrane region" description="Helical" evidence="14">
    <location>
        <begin position="265"/>
        <end position="282"/>
    </location>
</feature>
<feature type="transmembrane region" description="Helical" evidence="14">
    <location>
        <begin position="302"/>
        <end position="322"/>
    </location>
</feature>
<sequence length="323" mass="33454">MMKVTLTGEADTLNPLGTGAGAGAAVAAPKAHAPSRLADYLELTKPKIAVMALFTVGAGYLLAAGGSAGWSTLLHTLIGAGLVAAGGSALNQLFERRIDAKMRRTRKRPLPSGRLTPEEVAAVGAGLAGAGLAYLAATAGAAATVAAALTFIAYAFVYTPMKTWTVWNTVVGAVPGALPPVIGWYAAQGWGGAEWEGAAALFAILFLWQLPHFLAIAWMYRADYAAGGLKMLPGSDPTGKLTAFAMVVTAAALLPLAVLVPLAGLGGWLFGVGAVLFGLSFLRRTVEFALDRTDRKARKVLLSSLFYLPGVFALLMIDVLLVK</sequence>
<evidence type="ECO:0000256" key="14">
    <source>
        <dbReference type="HAMAP-Rule" id="MF_00154"/>
    </source>
</evidence>
<evidence type="ECO:0000256" key="3">
    <source>
        <dbReference type="ARBA" id="ARBA00012292"/>
    </source>
</evidence>
<dbReference type="NCBIfam" id="TIGR01473">
    <property type="entry name" value="cyoE_ctaB"/>
    <property type="match status" value="1"/>
</dbReference>
<comment type="function">
    <text evidence="14">Converts heme B (protoheme IX) to heme O by substitution of the vinyl group on carbon 2 of heme B porphyrin ring with a hydroxyethyl farnesyl side group.</text>
</comment>
<evidence type="ECO:0000313" key="15">
    <source>
        <dbReference type="EMBL" id="MDY3562303.1"/>
    </source>
</evidence>
<dbReference type="InterPro" id="IPR030470">
    <property type="entry name" value="UbiA_prenylTrfase_CS"/>
</dbReference>
<feature type="transmembrane region" description="Helical" evidence="14">
    <location>
        <begin position="141"/>
        <end position="159"/>
    </location>
</feature>
<comment type="caution">
    <text evidence="15">The sequence shown here is derived from an EMBL/GenBank/DDBJ whole genome shotgun (WGS) entry which is preliminary data.</text>
</comment>
<dbReference type="PANTHER" id="PTHR43448:SF7">
    <property type="entry name" value="4-HYDROXYBENZOATE SOLANESYLTRANSFERASE"/>
    <property type="match status" value="1"/>
</dbReference>
<organism evidence="15 16">
    <name type="scientific">Gemmata algarum</name>
    <dbReference type="NCBI Taxonomy" id="2975278"/>
    <lineage>
        <taxon>Bacteria</taxon>
        <taxon>Pseudomonadati</taxon>
        <taxon>Planctomycetota</taxon>
        <taxon>Planctomycetia</taxon>
        <taxon>Gemmatales</taxon>
        <taxon>Gemmataceae</taxon>
        <taxon>Gemmata</taxon>
    </lineage>
</organism>
<keyword evidence="16" id="KW-1185">Reference proteome</keyword>
<evidence type="ECO:0000256" key="5">
    <source>
        <dbReference type="ARBA" id="ARBA00022679"/>
    </source>
</evidence>
<evidence type="ECO:0000256" key="6">
    <source>
        <dbReference type="ARBA" id="ARBA00022692"/>
    </source>
</evidence>
<dbReference type="Proteomes" id="UP001272242">
    <property type="component" value="Unassembled WGS sequence"/>
</dbReference>
<keyword evidence="6 14" id="KW-0812">Transmembrane</keyword>
<evidence type="ECO:0000256" key="9">
    <source>
        <dbReference type="ARBA" id="ARBA00023136"/>
    </source>
</evidence>
<evidence type="ECO:0000313" key="16">
    <source>
        <dbReference type="Proteomes" id="UP001272242"/>
    </source>
</evidence>
<evidence type="ECO:0000256" key="8">
    <source>
        <dbReference type="ARBA" id="ARBA00023133"/>
    </source>
</evidence>
<dbReference type="CDD" id="cd13957">
    <property type="entry name" value="PT_UbiA_Cox10"/>
    <property type="match status" value="1"/>
</dbReference>
<dbReference type="EC" id="2.5.1.141" evidence="3 14"/>
<dbReference type="EMBL" id="JAXBLV010000211">
    <property type="protein sequence ID" value="MDY3562303.1"/>
    <property type="molecule type" value="Genomic_DNA"/>
</dbReference>
<dbReference type="InterPro" id="IPR006369">
    <property type="entry name" value="Protohaem_IX_farnesylTrfase"/>
</dbReference>
<evidence type="ECO:0000256" key="7">
    <source>
        <dbReference type="ARBA" id="ARBA00022989"/>
    </source>
</evidence>
<gene>
    <name evidence="15" type="primary">cyoE</name>
    <name evidence="14" type="synonym">ctaB</name>
    <name evidence="15" type="ORF">R5W23_003765</name>
</gene>
<keyword evidence="4 14" id="KW-1003">Cell membrane</keyword>
<feature type="transmembrane region" description="Helical" evidence="14">
    <location>
        <begin position="199"/>
        <end position="220"/>
    </location>
</feature>
<comment type="catalytic activity">
    <reaction evidence="13 14">
        <text>heme b + (2E,6E)-farnesyl diphosphate + H2O = Fe(II)-heme o + diphosphate</text>
        <dbReference type="Rhea" id="RHEA:28070"/>
        <dbReference type="ChEBI" id="CHEBI:15377"/>
        <dbReference type="ChEBI" id="CHEBI:33019"/>
        <dbReference type="ChEBI" id="CHEBI:60344"/>
        <dbReference type="ChEBI" id="CHEBI:60530"/>
        <dbReference type="ChEBI" id="CHEBI:175763"/>
        <dbReference type="EC" id="2.5.1.141"/>
    </reaction>
</comment>
<keyword evidence="8 14" id="KW-0350">Heme biosynthesis</keyword>